<evidence type="ECO:0000313" key="3">
    <source>
        <dbReference type="Proteomes" id="UP000184188"/>
    </source>
</evidence>
<dbReference type="OrthoDB" id="5331170at2759"/>
<dbReference type="VEuPathDB" id="FungiDB:ASPZODRAFT_1973775"/>
<dbReference type="EMBL" id="KV878342">
    <property type="protein sequence ID" value="OJJ46571.1"/>
    <property type="molecule type" value="Genomic_DNA"/>
</dbReference>
<evidence type="ECO:0000256" key="1">
    <source>
        <dbReference type="SAM" id="MobiDB-lite"/>
    </source>
</evidence>
<protein>
    <submittedName>
        <fullName evidence="2">Uncharacterized protein</fullName>
    </submittedName>
</protein>
<accession>A0A1L9SHH3</accession>
<organism evidence="2 3">
    <name type="scientific">Penicilliopsis zonata CBS 506.65</name>
    <dbReference type="NCBI Taxonomy" id="1073090"/>
    <lineage>
        <taxon>Eukaryota</taxon>
        <taxon>Fungi</taxon>
        <taxon>Dikarya</taxon>
        <taxon>Ascomycota</taxon>
        <taxon>Pezizomycotina</taxon>
        <taxon>Eurotiomycetes</taxon>
        <taxon>Eurotiomycetidae</taxon>
        <taxon>Eurotiales</taxon>
        <taxon>Aspergillaceae</taxon>
        <taxon>Penicilliopsis</taxon>
    </lineage>
</organism>
<dbReference type="RefSeq" id="XP_022581081.1">
    <property type="nucleotide sequence ID" value="XM_022727469.1"/>
</dbReference>
<reference evidence="3" key="1">
    <citation type="journal article" date="2017" name="Genome Biol.">
        <title>Comparative genomics reveals high biological diversity and specific adaptations in the industrially and medically important fungal genus Aspergillus.</title>
        <authorList>
            <person name="de Vries R.P."/>
            <person name="Riley R."/>
            <person name="Wiebenga A."/>
            <person name="Aguilar-Osorio G."/>
            <person name="Amillis S."/>
            <person name="Uchima C.A."/>
            <person name="Anderluh G."/>
            <person name="Asadollahi M."/>
            <person name="Askin M."/>
            <person name="Barry K."/>
            <person name="Battaglia E."/>
            <person name="Bayram O."/>
            <person name="Benocci T."/>
            <person name="Braus-Stromeyer S.A."/>
            <person name="Caldana C."/>
            <person name="Canovas D."/>
            <person name="Cerqueira G.C."/>
            <person name="Chen F."/>
            <person name="Chen W."/>
            <person name="Choi C."/>
            <person name="Clum A."/>
            <person name="Dos Santos R.A."/>
            <person name="Damasio A.R."/>
            <person name="Diallinas G."/>
            <person name="Emri T."/>
            <person name="Fekete E."/>
            <person name="Flipphi M."/>
            <person name="Freyberg S."/>
            <person name="Gallo A."/>
            <person name="Gournas C."/>
            <person name="Habgood R."/>
            <person name="Hainaut M."/>
            <person name="Harispe M.L."/>
            <person name="Henrissat B."/>
            <person name="Hilden K.S."/>
            <person name="Hope R."/>
            <person name="Hossain A."/>
            <person name="Karabika E."/>
            <person name="Karaffa L."/>
            <person name="Karanyi Z."/>
            <person name="Krasevec N."/>
            <person name="Kuo A."/>
            <person name="Kusch H."/>
            <person name="LaButti K."/>
            <person name="Lagendijk E.L."/>
            <person name="Lapidus A."/>
            <person name="Levasseur A."/>
            <person name="Lindquist E."/>
            <person name="Lipzen A."/>
            <person name="Logrieco A.F."/>
            <person name="MacCabe A."/>
            <person name="Maekelae M.R."/>
            <person name="Malavazi I."/>
            <person name="Melin P."/>
            <person name="Meyer V."/>
            <person name="Mielnichuk N."/>
            <person name="Miskei M."/>
            <person name="Molnar A.P."/>
            <person name="Mule G."/>
            <person name="Ngan C.Y."/>
            <person name="Orejas M."/>
            <person name="Orosz E."/>
            <person name="Ouedraogo J.P."/>
            <person name="Overkamp K.M."/>
            <person name="Park H.-S."/>
            <person name="Perrone G."/>
            <person name="Piumi F."/>
            <person name="Punt P.J."/>
            <person name="Ram A.F."/>
            <person name="Ramon A."/>
            <person name="Rauscher S."/>
            <person name="Record E."/>
            <person name="Riano-Pachon D.M."/>
            <person name="Robert V."/>
            <person name="Roehrig J."/>
            <person name="Ruller R."/>
            <person name="Salamov A."/>
            <person name="Salih N.S."/>
            <person name="Samson R.A."/>
            <person name="Sandor E."/>
            <person name="Sanguinetti M."/>
            <person name="Schuetze T."/>
            <person name="Sepcic K."/>
            <person name="Shelest E."/>
            <person name="Sherlock G."/>
            <person name="Sophianopoulou V."/>
            <person name="Squina F.M."/>
            <person name="Sun H."/>
            <person name="Susca A."/>
            <person name="Todd R.B."/>
            <person name="Tsang A."/>
            <person name="Unkles S.E."/>
            <person name="van de Wiele N."/>
            <person name="van Rossen-Uffink D."/>
            <person name="Oliveira J.V."/>
            <person name="Vesth T.C."/>
            <person name="Visser J."/>
            <person name="Yu J.-H."/>
            <person name="Zhou M."/>
            <person name="Andersen M.R."/>
            <person name="Archer D.B."/>
            <person name="Baker S.E."/>
            <person name="Benoit I."/>
            <person name="Brakhage A.A."/>
            <person name="Braus G.H."/>
            <person name="Fischer R."/>
            <person name="Frisvad J.C."/>
            <person name="Goldman G.H."/>
            <person name="Houbraken J."/>
            <person name="Oakley B."/>
            <person name="Pocsi I."/>
            <person name="Scazzocchio C."/>
            <person name="Seiboth B."/>
            <person name="vanKuyk P.A."/>
            <person name="Wortman J."/>
            <person name="Dyer P.S."/>
            <person name="Grigoriev I.V."/>
        </authorList>
    </citation>
    <scope>NUCLEOTIDE SEQUENCE [LARGE SCALE GENOMIC DNA]</scope>
    <source>
        <strain evidence="3">CBS 506.65</strain>
    </source>
</reference>
<dbReference type="AlphaFoldDB" id="A0A1L9SHH3"/>
<proteinExistence type="predicted"/>
<name>A0A1L9SHH3_9EURO</name>
<dbReference type="Proteomes" id="UP000184188">
    <property type="component" value="Unassembled WGS sequence"/>
</dbReference>
<keyword evidence="3" id="KW-1185">Reference proteome</keyword>
<feature type="region of interest" description="Disordered" evidence="1">
    <location>
        <begin position="58"/>
        <end position="92"/>
    </location>
</feature>
<evidence type="ECO:0000313" key="2">
    <source>
        <dbReference type="EMBL" id="OJJ46571.1"/>
    </source>
</evidence>
<gene>
    <name evidence="2" type="ORF">ASPZODRAFT_1973775</name>
</gene>
<feature type="compositionally biased region" description="Basic and acidic residues" evidence="1">
    <location>
        <begin position="82"/>
        <end position="92"/>
    </location>
</feature>
<dbReference type="GeneID" id="34613933"/>
<sequence>MTLGWIWPKDPRPGNPTHWPRRWRVLDIITGRGPGIFIGRIESNAPKMEEWSGWMKKKTGRRQDDLIGGQQHCAERRRRDKSKSPSTERYDFRQRRYRVPDKSSWSGVQYCDGSSRRGGRHLIPRRFWDWRGEEYPAEYWHDVVYGAHSDQACCSCC</sequence>